<dbReference type="GO" id="GO:0003700">
    <property type="term" value="F:DNA-binding transcription factor activity"/>
    <property type="evidence" value="ECO:0007669"/>
    <property type="project" value="InterPro"/>
</dbReference>
<evidence type="ECO:0000256" key="3">
    <source>
        <dbReference type="ARBA" id="ARBA00022840"/>
    </source>
</evidence>
<evidence type="ECO:0000313" key="6">
    <source>
        <dbReference type="Proteomes" id="UP001344888"/>
    </source>
</evidence>
<dbReference type="InterPro" id="IPR003593">
    <property type="entry name" value="AAA+_ATPase"/>
</dbReference>
<sequence length="340" mass="39997">MEQIVEQYGEYLYHVSYLYVKDRQLAEEITQDVLFKYAQQPEKFRGEAALKTYLTKIAIHRCYDELRKWKRKNLLNSWLFKKEKNQPSIEHTYIQQESYQTLLDKVLQLPLHYREVIILHYYIEEKVSLIDNIEKPAELKMHVVQPKKQLLFFRDFTILRDGVPLFKPITIDVYPNERFFIEGENGAGKSTLLKFILGVESFETSGDYRIHLPENTSIFHQNSADNVDYLAIVDELTKAEREEYWHMLRQLGIERSKFTDRTSATWSVGQAKKAFLAKALLGQNAVFAWDEVTNHLDLFVIDQLIAAIQKYEPTMIGIDHNGHYVDAIATKKIQLIKEDK</sequence>
<dbReference type="PANTHER" id="PTHR19211">
    <property type="entry name" value="ATP-BINDING TRANSPORT PROTEIN-RELATED"/>
    <property type="match status" value="1"/>
</dbReference>
<dbReference type="InterPro" id="IPR003439">
    <property type="entry name" value="ABC_transporter-like_ATP-bd"/>
</dbReference>
<dbReference type="GO" id="GO:0016887">
    <property type="term" value="F:ATP hydrolysis activity"/>
    <property type="evidence" value="ECO:0007669"/>
    <property type="project" value="InterPro"/>
</dbReference>
<dbReference type="InterPro" id="IPR013325">
    <property type="entry name" value="RNA_pol_sigma_r2"/>
</dbReference>
<dbReference type="Proteomes" id="UP001344888">
    <property type="component" value="Unassembled WGS sequence"/>
</dbReference>
<dbReference type="InterPro" id="IPR007627">
    <property type="entry name" value="RNA_pol_sigma70_r2"/>
</dbReference>
<evidence type="ECO:0000259" key="4">
    <source>
        <dbReference type="SMART" id="SM00382"/>
    </source>
</evidence>
<dbReference type="SUPFAM" id="SSF52540">
    <property type="entry name" value="P-loop containing nucleoside triphosphate hydrolases"/>
    <property type="match status" value="1"/>
</dbReference>
<dbReference type="Gene3D" id="3.40.50.300">
    <property type="entry name" value="P-loop containing nucleotide triphosphate hydrolases"/>
    <property type="match status" value="1"/>
</dbReference>
<dbReference type="PANTHER" id="PTHR19211:SF14">
    <property type="entry name" value="ATP-BINDING CASSETTE SUB-FAMILY F MEMBER 1"/>
    <property type="match status" value="1"/>
</dbReference>
<dbReference type="Pfam" id="PF00005">
    <property type="entry name" value="ABC_tran"/>
    <property type="match status" value="1"/>
</dbReference>
<dbReference type="Pfam" id="PF04542">
    <property type="entry name" value="Sigma70_r2"/>
    <property type="match status" value="1"/>
</dbReference>
<evidence type="ECO:0000256" key="2">
    <source>
        <dbReference type="ARBA" id="ARBA00022741"/>
    </source>
</evidence>
<dbReference type="InterPro" id="IPR027417">
    <property type="entry name" value="P-loop_NTPase"/>
</dbReference>
<reference evidence="5 6" key="1">
    <citation type="submission" date="2023-03" db="EMBL/GenBank/DDBJ databases">
        <title>Bacillus Genome Sequencing.</title>
        <authorList>
            <person name="Dunlap C."/>
        </authorList>
    </citation>
    <scope>NUCLEOTIDE SEQUENCE [LARGE SCALE GENOMIC DNA]</scope>
    <source>
        <strain evidence="5 6">B-59205</strain>
    </source>
</reference>
<dbReference type="SMART" id="SM00382">
    <property type="entry name" value="AAA"/>
    <property type="match status" value="1"/>
</dbReference>
<name>A0AAW9NM42_9BACL</name>
<keyword evidence="3" id="KW-0067">ATP-binding</keyword>
<accession>A0AAW9NM42</accession>
<dbReference type="GO" id="GO:0005524">
    <property type="term" value="F:ATP binding"/>
    <property type="evidence" value="ECO:0007669"/>
    <property type="project" value="UniProtKB-KW"/>
</dbReference>
<dbReference type="Gene3D" id="1.10.1740.10">
    <property type="match status" value="1"/>
</dbReference>
<dbReference type="AlphaFoldDB" id="A0AAW9NM42"/>
<evidence type="ECO:0000256" key="1">
    <source>
        <dbReference type="ARBA" id="ARBA00022737"/>
    </source>
</evidence>
<feature type="domain" description="AAA+ ATPase" evidence="4">
    <location>
        <begin position="175"/>
        <end position="339"/>
    </location>
</feature>
<comment type="caution">
    <text evidence="5">The sequence shown here is derived from an EMBL/GenBank/DDBJ whole genome shotgun (WGS) entry which is preliminary data.</text>
</comment>
<organism evidence="5 6">
    <name type="scientific">Metasolibacillus meyeri</name>
    <dbReference type="NCBI Taxonomy" id="1071052"/>
    <lineage>
        <taxon>Bacteria</taxon>
        <taxon>Bacillati</taxon>
        <taxon>Bacillota</taxon>
        <taxon>Bacilli</taxon>
        <taxon>Bacillales</taxon>
        <taxon>Caryophanaceae</taxon>
        <taxon>Metasolibacillus</taxon>
    </lineage>
</organism>
<dbReference type="RefSeq" id="WP_326121251.1">
    <property type="nucleotide sequence ID" value="NZ_JARSFG010000003.1"/>
</dbReference>
<keyword evidence="1" id="KW-0677">Repeat</keyword>
<dbReference type="InterPro" id="IPR014284">
    <property type="entry name" value="RNA_pol_sigma-70_dom"/>
</dbReference>
<dbReference type="NCBIfam" id="TIGR02937">
    <property type="entry name" value="sigma70-ECF"/>
    <property type="match status" value="1"/>
</dbReference>
<dbReference type="SUPFAM" id="SSF88946">
    <property type="entry name" value="Sigma2 domain of RNA polymerase sigma factors"/>
    <property type="match status" value="1"/>
</dbReference>
<dbReference type="EMBL" id="JARSFG010000003">
    <property type="protein sequence ID" value="MEC1177035.1"/>
    <property type="molecule type" value="Genomic_DNA"/>
</dbReference>
<dbReference type="InterPro" id="IPR050611">
    <property type="entry name" value="ABCF"/>
</dbReference>
<keyword evidence="2" id="KW-0547">Nucleotide-binding</keyword>
<proteinExistence type="predicted"/>
<dbReference type="GO" id="GO:0006352">
    <property type="term" value="P:DNA-templated transcription initiation"/>
    <property type="evidence" value="ECO:0007669"/>
    <property type="project" value="InterPro"/>
</dbReference>
<evidence type="ECO:0000313" key="5">
    <source>
        <dbReference type="EMBL" id="MEC1177035.1"/>
    </source>
</evidence>
<gene>
    <name evidence="5" type="ORF">P9B03_00935</name>
</gene>
<protein>
    <submittedName>
        <fullName evidence="5">Sigma-70 family RNA polymerase sigma factor</fullName>
    </submittedName>
</protein>
<keyword evidence="6" id="KW-1185">Reference proteome</keyword>